<dbReference type="Proteomes" id="UP001172687">
    <property type="component" value="Unassembled WGS sequence"/>
</dbReference>
<evidence type="ECO:0000259" key="1">
    <source>
        <dbReference type="PROSITE" id="PS51819"/>
    </source>
</evidence>
<protein>
    <submittedName>
        <fullName evidence="2">VOC family protein</fullName>
    </submittedName>
</protein>
<evidence type="ECO:0000313" key="2">
    <source>
        <dbReference type="EMBL" id="MDN4518940.1"/>
    </source>
</evidence>
<dbReference type="RefSeq" id="WP_011780489.1">
    <property type="nucleotide sequence ID" value="NZ_CP070380.1"/>
</dbReference>
<accession>A0ABT8HDU4</accession>
<feature type="domain" description="VOC" evidence="1">
    <location>
        <begin position="1"/>
        <end position="124"/>
    </location>
</feature>
<reference evidence="2" key="1">
    <citation type="submission" date="2023-07" db="EMBL/GenBank/DDBJ databases">
        <title>Degradation of tert-butanol by M. austroafricanum TBA100.</title>
        <authorList>
            <person name="Helbich S."/>
            <person name="Vainshtein Y."/>
        </authorList>
    </citation>
    <scope>NUCLEOTIDE SEQUENCE</scope>
    <source>
        <strain evidence="2">TBA100</strain>
    </source>
</reference>
<gene>
    <name evidence="2" type="ORF">QYF68_14025</name>
</gene>
<dbReference type="InterPro" id="IPR029068">
    <property type="entry name" value="Glyas_Bleomycin-R_OHBP_Dase"/>
</dbReference>
<sequence>MTDFSVRYIVDDVDDAVDFYTRHLGFELVMKPGPGFAMLRRGGLRLLLNVPEGGGGAGQRLSGGQLPQPGGWNRFQLQVGDLDAVVEALHSGGVAFRGEVVEGRGGRQALALDPSGNPVELFQAYPA</sequence>
<dbReference type="InterPro" id="IPR037523">
    <property type="entry name" value="VOC_core"/>
</dbReference>
<dbReference type="Pfam" id="PF00903">
    <property type="entry name" value="Glyoxalase"/>
    <property type="match status" value="1"/>
</dbReference>
<dbReference type="SUPFAM" id="SSF54593">
    <property type="entry name" value="Glyoxalase/Bleomycin resistance protein/Dihydroxybiphenyl dioxygenase"/>
    <property type="match status" value="1"/>
</dbReference>
<comment type="caution">
    <text evidence="2">The sequence shown here is derived from an EMBL/GenBank/DDBJ whole genome shotgun (WGS) entry which is preliminary data.</text>
</comment>
<dbReference type="InterPro" id="IPR004360">
    <property type="entry name" value="Glyas_Fos-R_dOase_dom"/>
</dbReference>
<dbReference type="PROSITE" id="PS51819">
    <property type="entry name" value="VOC"/>
    <property type="match status" value="1"/>
</dbReference>
<dbReference type="EMBL" id="JAUHTC010000047">
    <property type="protein sequence ID" value="MDN4518940.1"/>
    <property type="molecule type" value="Genomic_DNA"/>
</dbReference>
<dbReference type="Gene3D" id="3.10.180.10">
    <property type="entry name" value="2,3-Dihydroxybiphenyl 1,2-Dioxygenase, domain 1"/>
    <property type="match status" value="1"/>
</dbReference>
<evidence type="ECO:0000313" key="3">
    <source>
        <dbReference type="Proteomes" id="UP001172687"/>
    </source>
</evidence>
<name>A0ABT8HDU4_MYCAO</name>
<organism evidence="2 3">
    <name type="scientific">Mycolicibacterium austroafricanum</name>
    <name type="common">Mycobacterium austroafricanum</name>
    <dbReference type="NCBI Taxonomy" id="39687"/>
    <lineage>
        <taxon>Bacteria</taxon>
        <taxon>Bacillati</taxon>
        <taxon>Actinomycetota</taxon>
        <taxon>Actinomycetes</taxon>
        <taxon>Mycobacteriales</taxon>
        <taxon>Mycobacteriaceae</taxon>
        <taxon>Mycolicibacterium</taxon>
    </lineage>
</organism>
<proteinExistence type="predicted"/>
<keyword evidence="3" id="KW-1185">Reference proteome</keyword>
<dbReference type="CDD" id="cd06587">
    <property type="entry name" value="VOC"/>
    <property type="match status" value="1"/>
</dbReference>